<keyword evidence="2" id="KW-1185">Reference proteome</keyword>
<name>A0A521DV12_9BACT</name>
<protein>
    <recommendedName>
        <fullName evidence="3">Phage major tail tube protein</fullName>
    </recommendedName>
</protein>
<accession>A0A521DV12</accession>
<evidence type="ECO:0000313" key="2">
    <source>
        <dbReference type="Proteomes" id="UP000317315"/>
    </source>
</evidence>
<proteinExistence type="predicted"/>
<dbReference type="OrthoDB" id="9814992at2"/>
<dbReference type="InterPro" id="IPR006498">
    <property type="entry name" value="Tail_tube"/>
</dbReference>
<dbReference type="RefSeq" id="WP_142936108.1">
    <property type="nucleotide sequence ID" value="NZ_FXTM01000025.1"/>
</dbReference>
<organism evidence="1 2">
    <name type="scientific">Balnearium lithotrophicum</name>
    <dbReference type="NCBI Taxonomy" id="223788"/>
    <lineage>
        <taxon>Bacteria</taxon>
        <taxon>Pseudomonadati</taxon>
        <taxon>Aquificota</taxon>
        <taxon>Aquificia</taxon>
        <taxon>Desulfurobacteriales</taxon>
        <taxon>Desulfurobacteriaceae</taxon>
        <taxon>Balnearium</taxon>
    </lineage>
</organism>
<dbReference type="EMBL" id="FXTM01000025">
    <property type="protein sequence ID" value="SMO74670.1"/>
    <property type="molecule type" value="Genomic_DNA"/>
</dbReference>
<evidence type="ECO:0008006" key="3">
    <source>
        <dbReference type="Google" id="ProtNLM"/>
    </source>
</evidence>
<dbReference type="AlphaFoldDB" id="A0A521DV12"/>
<evidence type="ECO:0000313" key="1">
    <source>
        <dbReference type="EMBL" id="SMO74670.1"/>
    </source>
</evidence>
<gene>
    <name evidence="1" type="ORF">SAMN06269117_12514</name>
</gene>
<dbReference type="Proteomes" id="UP000317315">
    <property type="component" value="Unassembled WGS sequence"/>
</dbReference>
<reference evidence="1 2" key="1">
    <citation type="submission" date="2017-05" db="EMBL/GenBank/DDBJ databases">
        <authorList>
            <person name="Varghese N."/>
            <person name="Submissions S."/>
        </authorList>
    </citation>
    <scope>NUCLEOTIDE SEQUENCE [LARGE SCALE GENOMIC DNA]</scope>
    <source>
        <strain evidence="1 2">DSM 16304</strain>
    </source>
</reference>
<dbReference type="Pfam" id="PF04985">
    <property type="entry name" value="Phage_tube"/>
    <property type="match status" value="1"/>
</dbReference>
<sequence>MANIPDKVQNSKVYLEGNVLLGSATVELPKVEHLSDKMTALGISGEVETPTIGHVKEMKLKLKFSTATKDFAKLLEPEGHLITAYGSLQQYDPASGKFRSVGLVASMKVLPLSVNPGKLERNKPQDAELEFTVTYYKLEVDGKVIYEVDPLNCVCVINGKDYLADVRRNLGMA</sequence>